<reference evidence="13" key="1">
    <citation type="journal article" date="2019" name="Int. J. Syst. Evol. Microbiol.">
        <title>The Global Catalogue of Microorganisms (GCM) 10K type strain sequencing project: providing services to taxonomists for standard genome sequencing and annotation.</title>
        <authorList>
            <consortium name="The Broad Institute Genomics Platform"/>
            <consortium name="The Broad Institute Genome Sequencing Center for Infectious Disease"/>
            <person name="Wu L."/>
            <person name="Ma J."/>
        </authorList>
    </citation>
    <scope>NUCLEOTIDE SEQUENCE [LARGE SCALE GENOMIC DNA]</scope>
    <source>
        <strain evidence="13">JCM 16014</strain>
    </source>
</reference>
<protein>
    <recommendedName>
        <fullName evidence="8">Glutamate--tRNA ligase</fullName>
        <ecNumber evidence="8">6.1.1.17</ecNumber>
    </recommendedName>
    <alternativeName>
        <fullName evidence="8">Glutamyl-tRNA synthetase</fullName>
        <shortName evidence="8">GluRS</shortName>
    </alternativeName>
</protein>
<comment type="caution">
    <text evidence="12">The sequence shown here is derived from an EMBL/GenBank/DDBJ whole genome shotgun (WGS) entry which is preliminary data.</text>
</comment>
<dbReference type="InterPro" id="IPR000924">
    <property type="entry name" value="Glu/Gln-tRNA-synth"/>
</dbReference>
<dbReference type="Pfam" id="PF00749">
    <property type="entry name" value="tRNA-synt_1c"/>
    <property type="match status" value="1"/>
</dbReference>
<evidence type="ECO:0000313" key="13">
    <source>
        <dbReference type="Proteomes" id="UP001500751"/>
    </source>
</evidence>
<dbReference type="InterPro" id="IPR014729">
    <property type="entry name" value="Rossmann-like_a/b/a_fold"/>
</dbReference>
<dbReference type="InterPro" id="IPR020058">
    <property type="entry name" value="Glu/Gln-tRNA-synth_Ib_cat-dom"/>
</dbReference>
<dbReference type="PANTHER" id="PTHR43311">
    <property type="entry name" value="GLUTAMATE--TRNA LIGASE"/>
    <property type="match status" value="1"/>
</dbReference>
<name>A0ABP5GI86_9ACTN</name>
<comment type="subcellular location">
    <subcellularLocation>
        <location evidence="8">Cytoplasm</location>
    </subcellularLocation>
</comment>
<gene>
    <name evidence="8 12" type="primary">gltX</name>
    <name evidence="12" type="ORF">GCM10009839_60030</name>
</gene>
<dbReference type="Gene3D" id="1.10.10.350">
    <property type="match status" value="1"/>
</dbReference>
<keyword evidence="6 8" id="KW-0648">Protein biosynthesis</keyword>
<dbReference type="InterPro" id="IPR004527">
    <property type="entry name" value="Glu-tRNA-ligase_bac/mito"/>
</dbReference>
<feature type="binding site" evidence="8">
    <location>
        <position position="286"/>
    </location>
    <ligand>
        <name>ATP</name>
        <dbReference type="ChEBI" id="CHEBI:30616"/>
    </ligand>
</feature>
<accession>A0ABP5GI86</accession>
<keyword evidence="7 8" id="KW-0030">Aminoacyl-tRNA synthetase</keyword>
<dbReference type="PANTHER" id="PTHR43311:SF2">
    <property type="entry name" value="GLUTAMATE--TRNA LIGASE, MITOCHONDRIAL-RELATED"/>
    <property type="match status" value="1"/>
</dbReference>
<dbReference type="PRINTS" id="PR00987">
    <property type="entry name" value="TRNASYNTHGLU"/>
</dbReference>
<dbReference type="InterPro" id="IPR020751">
    <property type="entry name" value="aa-tRNA-synth_I_codon-bd_sub2"/>
</dbReference>
<proteinExistence type="inferred from homology"/>
<evidence type="ECO:0000256" key="9">
    <source>
        <dbReference type="SAM" id="MobiDB-lite"/>
    </source>
</evidence>
<dbReference type="Pfam" id="PF19269">
    <property type="entry name" value="Anticodon_2"/>
    <property type="match status" value="1"/>
</dbReference>
<feature type="domain" description="Aminoacyl-tRNA synthetase class I anticodon-binding" evidence="11">
    <location>
        <begin position="366"/>
        <end position="516"/>
    </location>
</feature>
<dbReference type="SUPFAM" id="SSF52374">
    <property type="entry name" value="Nucleotidylyl transferase"/>
    <property type="match status" value="1"/>
</dbReference>
<comment type="similarity">
    <text evidence="1 8">Belongs to the class-I aminoacyl-tRNA synthetase family. Glutamate--tRNA ligase type 1 subfamily.</text>
</comment>
<organism evidence="12 13">
    <name type="scientific">Catenulispora yoronensis</name>
    <dbReference type="NCBI Taxonomy" id="450799"/>
    <lineage>
        <taxon>Bacteria</taxon>
        <taxon>Bacillati</taxon>
        <taxon>Actinomycetota</taxon>
        <taxon>Actinomycetes</taxon>
        <taxon>Catenulisporales</taxon>
        <taxon>Catenulisporaceae</taxon>
        <taxon>Catenulispora</taxon>
    </lineage>
</organism>
<comment type="caution">
    <text evidence="8">Lacks conserved residue(s) required for the propagation of feature annotation.</text>
</comment>
<evidence type="ECO:0000259" key="11">
    <source>
        <dbReference type="Pfam" id="PF19269"/>
    </source>
</evidence>
<evidence type="ECO:0000256" key="5">
    <source>
        <dbReference type="ARBA" id="ARBA00022840"/>
    </source>
</evidence>
<evidence type="ECO:0000256" key="4">
    <source>
        <dbReference type="ARBA" id="ARBA00022741"/>
    </source>
</evidence>
<dbReference type="Proteomes" id="UP001500751">
    <property type="component" value="Unassembled WGS sequence"/>
</dbReference>
<keyword evidence="2 8" id="KW-0963">Cytoplasm</keyword>
<dbReference type="InterPro" id="IPR020752">
    <property type="entry name" value="Glu-tRNA-synth_I_codon-bd_sub1"/>
</dbReference>
<feature type="region of interest" description="Disordered" evidence="9">
    <location>
        <begin position="1"/>
        <end position="28"/>
    </location>
</feature>
<dbReference type="InterPro" id="IPR049940">
    <property type="entry name" value="GluQ/Sye"/>
</dbReference>
<dbReference type="HAMAP" id="MF_00022">
    <property type="entry name" value="Glu_tRNA_synth_type1"/>
    <property type="match status" value="1"/>
</dbReference>
<dbReference type="InterPro" id="IPR033910">
    <property type="entry name" value="GluRS_core"/>
</dbReference>
<keyword evidence="4 8" id="KW-0547">Nucleotide-binding</keyword>
<keyword evidence="13" id="KW-1185">Reference proteome</keyword>
<dbReference type="InterPro" id="IPR008925">
    <property type="entry name" value="aa_tRNA-synth_I_cd-bd_sf"/>
</dbReference>
<evidence type="ECO:0000259" key="10">
    <source>
        <dbReference type="Pfam" id="PF00749"/>
    </source>
</evidence>
<feature type="short sequence motif" description="'HIGH' region" evidence="8">
    <location>
        <begin position="38"/>
        <end position="48"/>
    </location>
</feature>
<dbReference type="CDD" id="cd00808">
    <property type="entry name" value="GluRS_core"/>
    <property type="match status" value="1"/>
</dbReference>
<dbReference type="SUPFAM" id="SSF48163">
    <property type="entry name" value="An anticodon-binding domain of class I aminoacyl-tRNA synthetases"/>
    <property type="match status" value="1"/>
</dbReference>
<feature type="short sequence motif" description="'KMSKS' region" evidence="8">
    <location>
        <begin position="283"/>
        <end position="287"/>
    </location>
</feature>
<evidence type="ECO:0000256" key="8">
    <source>
        <dbReference type="HAMAP-Rule" id="MF_00022"/>
    </source>
</evidence>
<evidence type="ECO:0000313" key="12">
    <source>
        <dbReference type="EMBL" id="GAA2047127.1"/>
    </source>
</evidence>
<dbReference type="InterPro" id="IPR045462">
    <property type="entry name" value="aa-tRNA-synth_I_cd-bd"/>
</dbReference>
<feature type="domain" description="Glutamyl/glutaminyl-tRNA synthetase class Ib catalytic" evidence="10">
    <location>
        <begin position="32"/>
        <end position="350"/>
    </location>
</feature>
<dbReference type="Gene3D" id="1.10.8.70">
    <property type="entry name" value="Glutamate-tRNA synthetase, class I, anticodon-binding domain 1"/>
    <property type="match status" value="1"/>
</dbReference>
<dbReference type="NCBIfam" id="TIGR00464">
    <property type="entry name" value="gltX_bact"/>
    <property type="match status" value="1"/>
</dbReference>
<sequence length="518" mass="56614">MTDTSTTALDGAPNPTANTAHARAVPNVDKPVRVRFPPSPTGDPHVGMVRSALFNYAFARHYGGTFVFRIEDTDTARNTEESYNALLATMRWMGFEWDEGPEVGGSYGPYRQSERMDVYAETAKRLHDGGYAYRCYCTQEELDAVNEKAKAEKRAPGYAGTCRNLTAEQIAAHEAAGRSSVLRFRMPEGTLTWDDLVRGEISFDTANVPDYVLVRADGSPLYTLVNPVDDALMKITHVLRGEDLLSSTPRQLPLHAALIELGLSETVPVFGHLPYVMGEGNKKLSKRDPEASFSFYVKEGYLPEGLLNYLALLGWSPGGDKEFFSPEEMYAAFDGSRINVNAARFDLKKCQAINGDHVRALAPEDLARRIVPFLAEQGLVADPPLPEQAATLAAAVPLIQERMVVLRESVDMIGFLFVPEHLFAVDPADAAKALGEDARPVLEAAAKALEALPEWTTAAIDAALREALIEGLGLKPKNAFTPVRVAITGRRVSPPLFESIELLGRERTLRRLGAAIGG</sequence>
<keyword evidence="5 8" id="KW-0067">ATP-binding</keyword>
<comment type="catalytic activity">
    <reaction evidence="8">
        <text>tRNA(Glu) + L-glutamate + ATP = L-glutamyl-tRNA(Glu) + AMP + diphosphate</text>
        <dbReference type="Rhea" id="RHEA:23540"/>
        <dbReference type="Rhea" id="RHEA-COMP:9663"/>
        <dbReference type="Rhea" id="RHEA-COMP:9680"/>
        <dbReference type="ChEBI" id="CHEBI:29985"/>
        <dbReference type="ChEBI" id="CHEBI:30616"/>
        <dbReference type="ChEBI" id="CHEBI:33019"/>
        <dbReference type="ChEBI" id="CHEBI:78442"/>
        <dbReference type="ChEBI" id="CHEBI:78520"/>
        <dbReference type="ChEBI" id="CHEBI:456215"/>
        <dbReference type="EC" id="6.1.1.17"/>
    </reaction>
</comment>
<evidence type="ECO:0000256" key="7">
    <source>
        <dbReference type="ARBA" id="ARBA00023146"/>
    </source>
</evidence>
<evidence type="ECO:0000256" key="3">
    <source>
        <dbReference type="ARBA" id="ARBA00022598"/>
    </source>
</evidence>
<comment type="function">
    <text evidence="8">Catalyzes the attachment of glutamate to tRNA(Glu) in a two-step reaction: glutamate is first activated by ATP to form Glu-AMP and then transferred to the acceptor end of tRNA(Glu).</text>
</comment>
<comment type="subunit">
    <text evidence="8">Monomer.</text>
</comment>
<evidence type="ECO:0000256" key="2">
    <source>
        <dbReference type="ARBA" id="ARBA00022490"/>
    </source>
</evidence>
<evidence type="ECO:0000256" key="6">
    <source>
        <dbReference type="ARBA" id="ARBA00022917"/>
    </source>
</evidence>
<dbReference type="Gene3D" id="3.40.50.620">
    <property type="entry name" value="HUPs"/>
    <property type="match status" value="1"/>
</dbReference>
<dbReference type="GO" id="GO:0016874">
    <property type="term" value="F:ligase activity"/>
    <property type="evidence" value="ECO:0007669"/>
    <property type="project" value="UniProtKB-KW"/>
</dbReference>
<keyword evidence="3 8" id="KW-0436">Ligase</keyword>
<evidence type="ECO:0000256" key="1">
    <source>
        <dbReference type="ARBA" id="ARBA00007894"/>
    </source>
</evidence>
<dbReference type="EMBL" id="BAAAQN010000042">
    <property type="protein sequence ID" value="GAA2047127.1"/>
    <property type="molecule type" value="Genomic_DNA"/>
</dbReference>
<dbReference type="EC" id="6.1.1.17" evidence="8"/>